<dbReference type="EMBL" id="LK052886">
    <property type="protein sequence ID" value="CDR37404.1"/>
    <property type="molecule type" value="Genomic_DNA"/>
</dbReference>
<dbReference type="Pfam" id="PF10294">
    <property type="entry name" value="Methyltransf_16"/>
    <property type="match status" value="1"/>
</dbReference>
<dbReference type="PANTHER" id="PTHR14614:SF132">
    <property type="entry name" value="PROTEIN-LYSINE METHYLTRANSFERASE C42C1.13"/>
    <property type="match status" value="1"/>
</dbReference>
<dbReference type="InterPro" id="IPR029063">
    <property type="entry name" value="SAM-dependent_MTases_sf"/>
</dbReference>
<dbReference type="VEuPathDB" id="FungiDB:BON22_0385"/>
<protein>
    <submittedName>
        <fullName evidence="1">CYFA0S01e10374g1_1</fullName>
    </submittedName>
</protein>
<organism evidence="1">
    <name type="scientific">Cyberlindnera fabianii</name>
    <name type="common">Yeast</name>
    <name type="synonym">Hansenula fabianii</name>
    <dbReference type="NCBI Taxonomy" id="36022"/>
    <lineage>
        <taxon>Eukaryota</taxon>
        <taxon>Fungi</taxon>
        <taxon>Dikarya</taxon>
        <taxon>Ascomycota</taxon>
        <taxon>Saccharomycotina</taxon>
        <taxon>Saccharomycetes</taxon>
        <taxon>Phaffomycetales</taxon>
        <taxon>Phaffomycetaceae</taxon>
        <taxon>Cyberlindnera</taxon>
    </lineage>
</organism>
<dbReference type="CDD" id="cd02440">
    <property type="entry name" value="AdoMet_MTases"/>
    <property type="match status" value="1"/>
</dbReference>
<reference evidence="1" key="1">
    <citation type="journal article" date="2014" name="Genome Announc.">
        <title>Genome sequence of the yeast Cyberlindnera fabianii (Hansenula fabianii).</title>
        <authorList>
            <person name="Freel K.C."/>
            <person name="Sarilar V."/>
            <person name="Neuveglise C."/>
            <person name="Devillers H."/>
            <person name="Friedrich A."/>
            <person name="Schacherer J."/>
        </authorList>
    </citation>
    <scope>NUCLEOTIDE SEQUENCE</scope>
    <source>
        <strain evidence="1">YJS4271</strain>
    </source>
</reference>
<dbReference type="GO" id="GO:0008757">
    <property type="term" value="F:S-adenosylmethionine-dependent methyltransferase activity"/>
    <property type="evidence" value="ECO:0007669"/>
    <property type="project" value="UniProtKB-ARBA"/>
</dbReference>
<dbReference type="AlphaFoldDB" id="A0A061AJU0"/>
<evidence type="ECO:0000313" key="1">
    <source>
        <dbReference type="EMBL" id="CDR37404.1"/>
    </source>
</evidence>
<dbReference type="InterPro" id="IPR019410">
    <property type="entry name" value="Methyltransf_16"/>
</dbReference>
<dbReference type="PANTHER" id="PTHR14614">
    <property type="entry name" value="HEPATOCELLULAR CARCINOMA-ASSOCIATED ANTIGEN"/>
    <property type="match status" value="1"/>
</dbReference>
<dbReference type="Gene3D" id="3.40.50.150">
    <property type="entry name" value="Vaccinia Virus protein VP39"/>
    <property type="match status" value="1"/>
</dbReference>
<sequence>MYQIKFLKTLTLQRNPILPPKYKPKPKDPAYELTTTLSVTNDLGEQFYYGDVELTVQARYFIQNSPTAKHEVINITTIPWTRGKRSVDVKIPFSMRDAPAGGYVALHASVDPKAKMVDAMNYGKIPTETLIEETFEGLDTSFFKTCDDTSCGEIAGPWFLATMTNLLQVPKTIEELPLKGEYMAIREIQNVLLYEEMSGTIARHLWDAGVMVNCWDVDELANFMSLGDKQFTTSSKINILELGTGIGLVAVHLTKAMKRATVLATDLEDAEEICNQNINLNGVGKRVKFSELDWESPTSTGIKWDVIIITDCIYNPLYFEPLINVLKKESGPETHVVLAHKFREPYSESQFFPKIDKFFRLRKQRWSSREQKLIHMGLYTLK</sequence>
<dbReference type="OrthoDB" id="194386at2759"/>
<accession>A0A061AJU0</accession>
<proteinExistence type="predicted"/>
<dbReference type="SUPFAM" id="SSF53335">
    <property type="entry name" value="S-adenosyl-L-methionine-dependent methyltransferases"/>
    <property type="match status" value="1"/>
</dbReference>
<name>A0A061AJU0_CYBFA</name>
<dbReference type="GO" id="GO:0005829">
    <property type="term" value="C:cytosol"/>
    <property type="evidence" value="ECO:0007669"/>
    <property type="project" value="TreeGrafter"/>
</dbReference>
<gene>
    <name evidence="1" type="ORF">CYFA0S_01e10374g</name>
</gene>